<feature type="signal peptide" evidence="3">
    <location>
        <begin position="1"/>
        <end position="20"/>
    </location>
</feature>
<evidence type="ECO:0000313" key="6">
    <source>
        <dbReference type="Proteomes" id="UP001642484"/>
    </source>
</evidence>
<feature type="chain" id="PRO_5045901926" description="PA domain-containing protein" evidence="3">
    <location>
        <begin position="21"/>
        <end position="411"/>
    </location>
</feature>
<name>A0ABP0MKP9_9DINO</name>
<dbReference type="EMBL" id="CAXAMN010018202">
    <property type="protein sequence ID" value="CAK9052047.1"/>
    <property type="molecule type" value="Genomic_DNA"/>
</dbReference>
<feature type="domain" description="PA" evidence="4">
    <location>
        <begin position="88"/>
        <end position="154"/>
    </location>
</feature>
<dbReference type="SUPFAM" id="SSF52025">
    <property type="entry name" value="PA domain"/>
    <property type="match status" value="1"/>
</dbReference>
<proteinExistence type="predicted"/>
<dbReference type="PANTHER" id="PTHR22702:SF1">
    <property type="entry name" value="PROTEASE-ASSOCIATED DOMAIN-CONTAINING PROTEIN 1"/>
    <property type="match status" value="1"/>
</dbReference>
<accession>A0ABP0MKP9</accession>
<dbReference type="Proteomes" id="UP001642484">
    <property type="component" value="Unassembled WGS sequence"/>
</dbReference>
<sequence length="411" mass="44395">MLHVRIFWALWAAAVEKPLSQLCVLSPESLREALADRDPPGCIEGATATFAAPAPEQRIWGVLHWTRHGCEANATGVGPVGPDGAPPRLHLARRGRCSFAAKSAAAARRGAVGLVVADFEASEEMDTKVAETLVAGTQGQLSLIPTLLIGQRAAWPLVNATTAGDVVEVEVVWGRGRPLPLVLDVWLPANSWSSSLLRELAPALRDLDEAVRIQPHWRVVPFEEATSTALARHCARALPQLCAAAGDAADLEEVVRHHCLLRGHPKLWWHYVESGCHGTTCGSGSRFALSQLGLSAVQVAQIESCVASEGLSFLEDDREAISWGSSDSTMVRVNGWRYSGPVEAEPVLRTICQQLPPAMPACKRFLPEELPPEGLPVWKLLGLCLLAALLGRSARQLLLALLRRCKTQKRA</sequence>
<evidence type="ECO:0000313" key="5">
    <source>
        <dbReference type="EMBL" id="CAK9052047.1"/>
    </source>
</evidence>
<dbReference type="Pfam" id="PF02225">
    <property type="entry name" value="PA"/>
    <property type="match status" value="1"/>
</dbReference>
<keyword evidence="6" id="KW-1185">Reference proteome</keyword>
<keyword evidence="2" id="KW-0325">Glycoprotein</keyword>
<reference evidence="5 6" key="1">
    <citation type="submission" date="2024-02" db="EMBL/GenBank/DDBJ databases">
        <authorList>
            <person name="Chen Y."/>
            <person name="Shah S."/>
            <person name="Dougan E. K."/>
            <person name="Thang M."/>
            <person name="Chan C."/>
        </authorList>
    </citation>
    <scope>NUCLEOTIDE SEQUENCE [LARGE SCALE GENOMIC DNA]</scope>
</reference>
<dbReference type="InterPro" id="IPR046450">
    <property type="entry name" value="PA_dom_sf"/>
</dbReference>
<dbReference type="PANTHER" id="PTHR22702">
    <property type="entry name" value="PROTEASE-ASSOCIATED DOMAIN-CONTAINING PROTEIN"/>
    <property type="match status" value="1"/>
</dbReference>
<organism evidence="5 6">
    <name type="scientific">Durusdinium trenchii</name>
    <dbReference type="NCBI Taxonomy" id="1381693"/>
    <lineage>
        <taxon>Eukaryota</taxon>
        <taxon>Sar</taxon>
        <taxon>Alveolata</taxon>
        <taxon>Dinophyceae</taxon>
        <taxon>Suessiales</taxon>
        <taxon>Symbiodiniaceae</taxon>
        <taxon>Durusdinium</taxon>
    </lineage>
</organism>
<evidence type="ECO:0000256" key="3">
    <source>
        <dbReference type="SAM" id="SignalP"/>
    </source>
</evidence>
<dbReference type="InterPro" id="IPR003137">
    <property type="entry name" value="PA_domain"/>
</dbReference>
<evidence type="ECO:0000256" key="2">
    <source>
        <dbReference type="ARBA" id="ARBA00023180"/>
    </source>
</evidence>
<comment type="caution">
    <text evidence="5">The sequence shown here is derived from an EMBL/GenBank/DDBJ whole genome shotgun (WGS) entry which is preliminary data.</text>
</comment>
<evidence type="ECO:0000256" key="1">
    <source>
        <dbReference type="ARBA" id="ARBA00022729"/>
    </source>
</evidence>
<gene>
    <name evidence="5" type="ORF">CCMP2556_LOCUS26308</name>
</gene>
<evidence type="ECO:0000259" key="4">
    <source>
        <dbReference type="Pfam" id="PF02225"/>
    </source>
</evidence>
<protein>
    <recommendedName>
        <fullName evidence="4">PA domain-containing protein</fullName>
    </recommendedName>
</protein>
<keyword evidence="1 3" id="KW-0732">Signal</keyword>
<dbReference type="Gene3D" id="3.50.30.30">
    <property type="match status" value="1"/>
</dbReference>